<dbReference type="PhylomeDB" id="A0A068VHY3"/>
<dbReference type="SUPFAM" id="SSF48264">
    <property type="entry name" value="Cytochrome P450"/>
    <property type="match status" value="1"/>
</dbReference>
<dbReference type="GO" id="GO:0016125">
    <property type="term" value="P:sterol metabolic process"/>
    <property type="evidence" value="ECO:0007669"/>
    <property type="project" value="TreeGrafter"/>
</dbReference>
<dbReference type="Pfam" id="PF00067">
    <property type="entry name" value="p450"/>
    <property type="match status" value="1"/>
</dbReference>
<evidence type="ECO:0000256" key="2">
    <source>
        <dbReference type="ARBA" id="ARBA00010617"/>
    </source>
</evidence>
<keyword evidence="7" id="KW-0349">Heme</keyword>
<keyword evidence="3" id="KW-0812">Transmembrane</keyword>
<dbReference type="Gramene" id="CDP20197">
    <property type="protein sequence ID" value="CDP20197"/>
    <property type="gene ID" value="GSCOC_T00006364001"/>
</dbReference>
<dbReference type="GO" id="GO:0016020">
    <property type="term" value="C:membrane"/>
    <property type="evidence" value="ECO:0007669"/>
    <property type="project" value="UniProtKB-SubCell"/>
</dbReference>
<dbReference type="InterPro" id="IPR036396">
    <property type="entry name" value="Cyt_P450_sf"/>
</dbReference>
<dbReference type="PANTHER" id="PTHR24286">
    <property type="entry name" value="CYTOCHROME P450 26"/>
    <property type="match status" value="1"/>
</dbReference>
<evidence type="ECO:0000256" key="1">
    <source>
        <dbReference type="ARBA" id="ARBA00004167"/>
    </source>
</evidence>
<evidence type="ECO:0000256" key="7">
    <source>
        <dbReference type="RuleBase" id="RU000461"/>
    </source>
</evidence>
<dbReference type="EMBL" id="HG740070">
    <property type="protein sequence ID" value="CDP20197.1"/>
    <property type="molecule type" value="Genomic_DNA"/>
</dbReference>
<dbReference type="Proteomes" id="UP000295252">
    <property type="component" value="Unassembled WGS sequence"/>
</dbReference>
<name>A0A068VHY3_COFCA</name>
<comment type="subcellular location">
    <subcellularLocation>
        <location evidence="1">Membrane</location>
        <topology evidence="1">Single-pass membrane protein</topology>
    </subcellularLocation>
</comment>
<proteinExistence type="inferred from homology"/>
<dbReference type="GO" id="GO:0005506">
    <property type="term" value="F:iron ion binding"/>
    <property type="evidence" value="ECO:0007669"/>
    <property type="project" value="InterPro"/>
</dbReference>
<dbReference type="GO" id="GO:0020037">
    <property type="term" value="F:heme binding"/>
    <property type="evidence" value="ECO:0007669"/>
    <property type="project" value="InterPro"/>
</dbReference>
<dbReference type="InterPro" id="IPR002397">
    <property type="entry name" value="Cyt_P450_B"/>
</dbReference>
<dbReference type="InterPro" id="IPR001128">
    <property type="entry name" value="Cyt_P450"/>
</dbReference>
<keyword evidence="7" id="KW-0503">Monooxygenase</keyword>
<evidence type="ECO:0000256" key="5">
    <source>
        <dbReference type="ARBA" id="ARBA00022989"/>
    </source>
</evidence>
<dbReference type="GO" id="GO:0004497">
    <property type="term" value="F:monooxygenase activity"/>
    <property type="evidence" value="ECO:0007669"/>
    <property type="project" value="UniProtKB-KW"/>
</dbReference>
<keyword evidence="6 7" id="KW-0408">Iron</keyword>
<dbReference type="Gene3D" id="1.10.630.10">
    <property type="entry name" value="Cytochrome P450"/>
    <property type="match status" value="1"/>
</dbReference>
<dbReference type="GO" id="GO:0016132">
    <property type="term" value="P:brassinosteroid biosynthetic process"/>
    <property type="evidence" value="ECO:0007669"/>
    <property type="project" value="TreeGrafter"/>
</dbReference>
<evidence type="ECO:0000256" key="3">
    <source>
        <dbReference type="ARBA" id="ARBA00022692"/>
    </source>
</evidence>
<protein>
    <submittedName>
        <fullName evidence="8">DH200=94 genomic scaffold, scaffold_986</fullName>
    </submittedName>
</protein>
<dbReference type="AlphaFoldDB" id="A0A068VHY3"/>
<dbReference type="PRINTS" id="PR00359">
    <property type="entry name" value="BP450"/>
</dbReference>
<gene>
    <name evidence="8" type="ORF">GSCOC_T00006364001</name>
</gene>
<evidence type="ECO:0000313" key="8">
    <source>
        <dbReference type="EMBL" id="CDP20197.1"/>
    </source>
</evidence>
<accession>A0A068VHY3</accession>
<dbReference type="PROSITE" id="PS00086">
    <property type="entry name" value="CYTOCHROME_P450"/>
    <property type="match status" value="1"/>
</dbReference>
<reference evidence="9" key="1">
    <citation type="journal article" date="2014" name="Science">
        <title>The coffee genome provides insight into the convergent evolution of caffeine biosynthesis.</title>
        <authorList>
            <person name="Denoeud F."/>
            <person name="Carretero-Paulet L."/>
            <person name="Dereeper A."/>
            <person name="Droc G."/>
            <person name="Guyot R."/>
            <person name="Pietrella M."/>
            <person name="Zheng C."/>
            <person name="Alberti A."/>
            <person name="Anthony F."/>
            <person name="Aprea G."/>
            <person name="Aury J.M."/>
            <person name="Bento P."/>
            <person name="Bernard M."/>
            <person name="Bocs S."/>
            <person name="Campa C."/>
            <person name="Cenci A."/>
            <person name="Combes M.C."/>
            <person name="Crouzillat D."/>
            <person name="Da Silva C."/>
            <person name="Daddiego L."/>
            <person name="De Bellis F."/>
            <person name="Dussert S."/>
            <person name="Garsmeur O."/>
            <person name="Gayraud T."/>
            <person name="Guignon V."/>
            <person name="Jahn K."/>
            <person name="Jamilloux V."/>
            <person name="Joet T."/>
            <person name="Labadie K."/>
            <person name="Lan T."/>
            <person name="Leclercq J."/>
            <person name="Lepelley M."/>
            <person name="Leroy T."/>
            <person name="Li L.T."/>
            <person name="Librado P."/>
            <person name="Lopez L."/>
            <person name="Munoz A."/>
            <person name="Noel B."/>
            <person name="Pallavicini A."/>
            <person name="Perrotta G."/>
            <person name="Poncet V."/>
            <person name="Pot D."/>
            <person name="Priyono X."/>
            <person name="Rigoreau M."/>
            <person name="Rouard M."/>
            <person name="Rozas J."/>
            <person name="Tranchant-Dubreuil C."/>
            <person name="VanBuren R."/>
            <person name="Zhang Q."/>
            <person name="Andrade A.C."/>
            <person name="Argout X."/>
            <person name="Bertrand B."/>
            <person name="de Kochko A."/>
            <person name="Graziosi G."/>
            <person name="Henry R.J."/>
            <person name="Jayarama X."/>
            <person name="Ming R."/>
            <person name="Nagai C."/>
            <person name="Rounsley S."/>
            <person name="Sankoff D."/>
            <person name="Giuliano G."/>
            <person name="Albert V.A."/>
            <person name="Wincker P."/>
            <person name="Lashermes P."/>
        </authorList>
    </citation>
    <scope>NUCLEOTIDE SEQUENCE [LARGE SCALE GENOMIC DNA]</scope>
    <source>
        <strain evidence="9">cv. DH200-94</strain>
    </source>
</reference>
<evidence type="ECO:0000256" key="4">
    <source>
        <dbReference type="ARBA" id="ARBA00022723"/>
    </source>
</evidence>
<sequence length="167" mass="19626">MIDRVLGDEKSYCFDFESDKKTHHSSLSYIPLSLQWYFLWGEDTNTDRGEKKLRVVEATIRLAHISPFLFRTAKKDFEYKGYKIPKGWKVICWLRYIHADPKNFEDPLSFNPDRWNGQPKPWTNLIFGGGPRICPGNMLGLLNFNKCWQPQFLNLEANIVDFSLAQF</sequence>
<dbReference type="GO" id="GO:0010268">
    <property type="term" value="P:brassinosteroid homeostasis"/>
    <property type="evidence" value="ECO:0007669"/>
    <property type="project" value="TreeGrafter"/>
</dbReference>
<organism evidence="8 9">
    <name type="scientific">Coffea canephora</name>
    <name type="common">Robusta coffee</name>
    <dbReference type="NCBI Taxonomy" id="49390"/>
    <lineage>
        <taxon>Eukaryota</taxon>
        <taxon>Viridiplantae</taxon>
        <taxon>Streptophyta</taxon>
        <taxon>Embryophyta</taxon>
        <taxon>Tracheophyta</taxon>
        <taxon>Spermatophyta</taxon>
        <taxon>Magnoliopsida</taxon>
        <taxon>eudicotyledons</taxon>
        <taxon>Gunneridae</taxon>
        <taxon>Pentapetalae</taxon>
        <taxon>asterids</taxon>
        <taxon>lamiids</taxon>
        <taxon>Gentianales</taxon>
        <taxon>Rubiaceae</taxon>
        <taxon>Ixoroideae</taxon>
        <taxon>Gardenieae complex</taxon>
        <taxon>Bertiereae - Coffeeae clade</taxon>
        <taxon>Coffeeae</taxon>
        <taxon>Coffea</taxon>
    </lineage>
</organism>
<dbReference type="InterPro" id="IPR017972">
    <property type="entry name" value="Cyt_P450_CS"/>
</dbReference>
<dbReference type="GO" id="GO:0016705">
    <property type="term" value="F:oxidoreductase activity, acting on paired donors, with incorporation or reduction of molecular oxygen"/>
    <property type="evidence" value="ECO:0007669"/>
    <property type="project" value="InterPro"/>
</dbReference>
<keyword evidence="4 7" id="KW-0479">Metal-binding</keyword>
<dbReference type="PANTHER" id="PTHR24286:SF12">
    <property type="entry name" value="CYTOCHROME P450 FAMILY PROTEIN, EXPRESSED"/>
    <property type="match status" value="1"/>
</dbReference>
<comment type="similarity">
    <text evidence="2 7">Belongs to the cytochrome P450 family.</text>
</comment>
<dbReference type="STRING" id="49390.A0A068VHY3"/>
<keyword evidence="5" id="KW-1133">Transmembrane helix</keyword>
<evidence type="ECO:0000313" key="9">
    <source>
        <dbReference type="Proteomes" id="UP000295252"/>
    </source>
</evidence>
<dbReference type="InParanoid" id="A0A068VHY3"/>
<evidence type="ECO:0000256" key="6">
    <source>
        <dbReference type="ARBA" id="ARBA00023004"/>
    </source>
</evidence>
<keyword evidence="5" id="KW-0472">Membrane</keyword>
<keyword evidence="7" id="KW-0560">Oxidoreductase</keyword>
<keyword evidence="9" id="KW-1185">Reference proteome</keyword>